<dbReference type="AlphaFoldDB" id="A0A8S1TQ70"/>
<name>A0A8S1TQ70_9CILI</name>
<gene>
    <name evidence="1" type="ORF">PPENT_87.1.T0240342</name>
</gene>
<reference evidence="1" key="1">
    <citation type="submission" date="2021-01" db="EMBL/GenBank/DDBJ databases">
        <authorList>
            <consortium name="Genoscope - CEA"/>
            <person name="William W."/>
        </authorList>
    </citation>
    <scope>NUCLEOTIDE SEQUENCE</scope>
</reference>
<evidence type="ECO:0000313" key="2">
    <source>
        <dbReference type="Proteomes" id="UP000689195"/>
    </source>
</evidence>
<organism evidence="1 2">
    <name type="scientific">Paramecium pentaurelia</name>
    <dbReference type="NCBI Taxonomy" id="43138"/>
    <lineage>
        <taxon>Eukaryota</taxon>
        <taxon>Sar</taxon>
        <taxon>Alveolata</taxon>
        <taxon>Ciliophora</taxon>
        <taxon>Intramacronucleata</taxon>
        <taxon>Oligohymenophorea</taxon>
        <taxon>Peniculida</taxon>
        <taxon>Parameciidae</taxon>
        <taxon>Paramecium</taxon>
    </lineage>
</organism>
<proteinExistence type="predicted"/>
<accession>A0A8S1TQ70</accession>
<evidence type="ECO:0000313" key="1">
    <source>
        <dbReference type="EMBL" id="CAD8153667.1"/>
    </source>
</evidence>
<comment type="caution">
    <text evidence="1">The sequence shown here is derived from an EMBL/GenBank/DDBJ whole genome shotgun (WGS) entry which is preliminary data.</text>
</comment>
<keyword evidence="2" id="KW-1185">Reference proteome</keyword>
<dbReference type="EMBL" id="CAJJDO010000024">
    <property type="protein sequence ID" value="CAD8153667.1"/>
    <property type="molecule type" value="Genomic_DNA"/>
</dbReference>
<dbReference type="Pfam" id="PF03995">
    <property type="entry name" value="Inhibitor_I36"/>
    <property type="match status" value="1"/>
</dbReference>
<sequence>MQDVMQLMVLKLLIQDIIYLYAFFVQPYCAEFFSYCNYNGESFVICNNNPDLLQRGWTKSVKSLMNFTQKKLYLFNQINYQGQEQKIIQNQQCMESQSIISVKLQSLTSAIKVIFINSNLNNNNSKYVYFYSQCNYQGTVLLNQTVIVIRPIKQDSF</sequence>
<dbReference type="Proteomes" id="UP000689195">
    <property type="component" value="Unassembled WGS sequence"/>
</dbReference>
<protein>
    <submittedName>
        <fullName evidence="1">Uncharacterized protein</fullName>
    </submittedName>
</protein>